<feature type="domain" description="AbiEi antitoxin N-terminal" evidence="1">
    <location>
        <begin position="7"/>
        <end position="45"/>
    </location>
</feature>
<dbReference type="AlphaFoldDB" id="A0A941D9G0"/>
<sequence length="315" mass="33847">MSRQVGRQLGVVSRGQCLAAGMSERAVEWRVESGRWLVLHRGVYLTEGTASWGTRAVAAFLAARSAPDDADVALAGATALHVAGLTARAPSCIDLVVPHGRRVTAPAGVRLRRCARFEEIVAPRTYPWRTVVPAAALEAASTGDADHAVSVVATVVSRGAATAADLAGELAARGRHRHGVLLREVLLDVGAGAHSPAEVRYVRDVERAHGLPQARRQVAGTTGPWRRHDNVYVAYRLVVEVDGRLGHEAWSDRVRDGRRDRAAAVDGGWTTRVFWPDVAVTPCDTAVDIGGLLRAHGWTGSLRPCRRRSCAVRSR</sequence>
<organism evidence="2 3">
    <name type="scientific">Phycicoccus avicenniae</name>
    <dbReference type="NCBI Taxonomy" id="2828860"/>
    <lineage>
        <taxon>Bacteria</taxon>
        <taxon>Bacillati</taxon>
        <taxon>Actinomycetota</taxon>
        <taxon>Actinomycetes</taxon>
        <taxon>Micrococcales</taxon>
        <taxon>Intrasporangiaceae</taxon>
        <taxon>Phycicoccus</taxon>
    </lineage>
</organism>
<evidence type="ECO:0000259" key="1">
    <source>
        <dbReference type="Pfam" id="PF13338"/>
    </source>
</evidence>
<dbReference type="Pfam" id="PF13338">
    <property type="entry name" value="AbiEi_4"/>
    <property type="match status" value="1"/>
</dbReference>
<evidence type="ECO:0000313" key="2">
    <source>
        <dbReference type="EMBL" id="MBR7743936.1"/>
    </source>
</evidence>
<proteinExistence type="predicted"/>
<keyword evidence="3" id="KW-1185">Reference proteome</keyword>
<comment type="caution">
    <text evidence="2">The sequence shown here is derived from an EMBL/GenBank/DDBJ whole genome shotgun (WGS) entry which is preliminary data.</text>
</comment>
<protein>
    <submittedName>
        <fullName evidence="2">Type IV toxin-antitoxin system AbiEi family antitoxin domain-containing protein</fullName>
    </submittedName>
</protein>
<accession>A0A941D9G0</accession>
<evidence type="ECO:0000313" key="3">
    <source>
        <dbReference type="Proteomes" id="UP000677016"/>
    </source>
</evidence>
<dbReference type="EMBL" id="JAGSNF010000016">
    <property type="protein sequence ID" value="MBR7743936.1"/>
    <property type="molecule type" value="Genomic_DNA"/>
</dbReference>
<reference evidence="2" key="1">
    <citation type="submission" date="2021-04" db="EMBL/GenBank/DDBJ databases">
        <title>Phycicoccus avicenniae sp. nov., a novel endophytic actinomycetes isolated from branch of Avicennia mariana.</title>
        <authorList>
            <person name="Tuo L."/>
        </authorList>
    </citation>
    <scope>NUCLEOTIDE SEQUENCE</scope>
    <source>
        <strain evidence="2">BSK3Z-2</strain>
    </source>
</reference>
<gene>
    <name evidence="2" type="ORF">KC207_11600</name>
</gene>
<name>A0A941D9G0_9MICO</name>
<dbReference type="Proteomes" id="UP000677016">
    <property type="component" value="Unassembled WGS sequence"/>
</dbReference>
<dbReference type="InterPro" id="IPR025159">
    <property type="entry name" value="AbiEi_N"/>
</dbReference>